<feature type="compositionally biased region" description="Basic and acidic residues" evidence="1">
    <location>
        <begin position="216"/>
        <end position="232"/>
    </location>
</feature>
<proteinExistence type="predicted"/>
<sequence length="635" mass="67865">MCCALGAFFLGRDPYGPWSRTHFAPVNPLQQVPPSPRERHSAGPCRVHCSLWLGWDDYLFTAARGLLPQSSSRPRSSSRFSTGSSLAPADTAAVENGGLDILASWLGSPPPLVPQRRLAATKSVASASTGQLQAPRSRNLAAGRAEPCQRHRSQCAAVAGDVLAQTAAASNAVHGQQGATVHMYIRRQATNSGHHWPATLSRPRTKRTVVLTSSSMRERRKEATPDRPRSLRDVPPCLINPAAVSRRTAPCSLGDPVSPSLRHCPTHPAIPREPTWTANQPPRLFCLSQARRGRGGSGAASPRQRQPATSAQRSTTAGGRCALAAASIECTTVHACSITAGKQPNCQRPAPVPSTSVQQQLKAWIGLRPVHVTVGSRATRHGRRSPLSLSDPSTITAVVSAGPVPEYSPGRRSRFHRLRVVVVDIDVVYRTSCPSRPAAESQPRTHRAATWAWPSPRSAASGTHPTSHDMSPEGLRQHGLGRTWATARRPTSIPVCVMACTYYTRRVASLPYRRDASRPQHAIGEGSLRAARTAASAAPAAAADAGAGAGPATAADVQVTYRRSIVRVALAQCTTSRLPRWSRYSSVGTVMECPSSDARSAISPPVVPCSCPYSCRTTPAQRDSSPRRARPPHRA</sequence>
<protein>
    <submittedName>
        <fullName evidence="2">Uncharacterized protein</fullName>
    </submittedName>
</protein>
<reference evidence="2 3" key="1">
    <citation type="journal article" date="2024" name="Microbiol. Resour. Announc.">
        <title>Genome annotations for the ascomycete fungi Trichoderma harzianum, Trichoderma aggressivum, and Purpureocillium lilacinum.</title>
        <authorList>
            <person name="Beijen E.P.W."/>
            <person name="Ohm R.A."/>
        </authorList>
    </citation>
    <scope>NUCLEOTIDE SEQUENCE [LARGE SCALE GENOMIC DNA]</scope>
    <source>
        <strain evidence="2 3">CBS 150709</strain>
    </source>
</reference>
<gene>
    <name evidence="2" type="ORF">Purlil1_11273</name>
</gene>
<evidence type="ECO:0000256" key="1">
    <source>
        <dbReference type="SAM" id="MobiDB-lite"/>
    </source>
</evidence>
<feature type="region of interest" description="Disordered" evidence="1">
    <location>
        <begin position="614"/>
        <end position="635"/>
    </location>
</feature>
<comment type="caution">
    <text evidence="2">The sequence shown here is derived from an EMBL/GenBank/DDBJ whole genome shotgun (WGS) entry which is preliminary data.</text>
</comment>
<name>A0ABR0BKK9_PURLI</name>
<evidence type="ECO:0000313" key="2">
    <source>
        <dbReference type="EMBL" id="KAK4082498.1"/>
    </source>
</evidence>
<feature type="compositionally biased region" description="Polar residues" evidence="1">
    <location>
        <begin position="123"/>
        <end position="136"/>
    </location>
</feature>
<keyword evidence="3" id="KW-1185">Reference proteome</keyword>
<feature type="compositionally biased region" description="Polar residues" evidence="1">
    <location>
        <begin position="306"/>
        <end position="316"/>
    </location>
</feature>
<feature type="compositionally biased region" description="Low complexity" evidence="1">
    <location>
        <begin position="70"/>
        <end position="85"/>
    </location>
</feature>
<accession>A0ABR0BKK9</accession>
<feature type="region of interest" description="Disordered" evidence="1">
    <location>
        <begin position="68"/>
        <end position="87"/>
    </location>
</feature>
<feature type="region of interest" description="Disordered" evidence="1">
    <location>
        <begin position="435"/>
        <end position="477"/>
    </location>
</feature>
<feature type="region of interest" description="Disordered" evidence="1">
    <location>
        <begin position="213"/>
        <end position="236"/>
    </location>
</feature>
<dbReference type="EMBL" id="JAWRVI010000065">
    <property type="protein sequence ID" value="KAK4082498.1"/>
    <property type="molecule type" value="Genomic_DNA"/>
</dbReference>
<feature type="region of interest" description="Disordered" evidence="1">
    <location>
        <begin position="291"/>
        <end position="316"/>
    </location>
</feature>
<organism evidence="2 3">
    <name type="scientific">Purpureocillium lilacinum</name>
    <name type="common">Paecilomyces lilacinus</name>
    <dbReference type="NCBI Taxonomy" id="33203"/>
    <lineage>
        <taxon>Eukaryota</taxon>
        <taxon>Fungi</taxon>
        <taxon>Dikarya</taxon>
        <taxon>Ascomycota</taxon>
        <taxon>Pezizomycotina</taxon>
        <taxon>Sordariomycetes</taxon>
        <taxon>Hypocreomycetidae</taxon>
        <taxon>Hypocreales</taxon>
        <taxon>Ophiocordycipitaceae</taxon>
        <taxon>Purpureocillium</taxon>
    </lineage>
</organism>
<feature type="region of interest" description="Disordered" evidence="1">
    <location>
        <begin position="118"/>
        <end position="138"/>
    </location>
</feature>
<dbReference type="Proteomes" id="UP001287286">
    <property type="component" value="Unassembled WGS sequence"/>
</dbReference>
<evidence type="ECO:0000313" key="3">
    <source>
        <dbReference type="Proteomes" id="UP001287286"/>
    </source>
</evidence>